<dbReference type="InterPro" id="IPR013087">
    <property type="entry name" value="Znf_C2H2_type"/>
</dbReference>
<keyword evidence="1" id="KW-0862">Zinc</keyword>
<proteinExistence type="predicted"/>
<dbReference type="Proteomes" id="UP000719412">
    <property type="component" value="Unassembled WGS sequence"/>
</dbReference>
<dbReference type="GO" id="GO:0008270">
    <property type="term" value="F:zinc ion binding"/>
    <property type="evidence" value="ECO:0007669"/>
    <property type="project" value="UniProtKB-KW"/>
</dbReference>
<dbReference type="PROSITE" id="PS50157">
    <property type="entry name" value="ZINC_FINGER_C2H2_2"/>
    <property type="match status" value="1"/>
</dbReference>
<evidence type="ECO:0000313" key="5">
    <source>
        <dbReference type="Proteomes" id="UP000719412"/>
    </source>
</evidence>
<evidence type="ECO:0000313" key="4">
    <source>
        <dbReference type="EMBL" id="KAH0816947.1"/>
    </source>
</evidence>
<feature type="compositionally biased region" description="Basic and acidic residues" evidence="2">
    <location>
        <begin position="136"/>
        <end position="146"/>
    </location>
</feature>
<feature type="region of interest" description="Disordered" evidence="2">
    <location>
        <begin position="136"/>
        <end position="201"/>
    </location>
</feature>
<feature type="compositionally biased region" description="Basic and acidic residues" evidence="2">
    <location>
        <begin position="221"/>
        <end position="232"/>
    </location>
</feature>
<name>A0A8J6HM47_TENMO</name>
<accession>A0A8J6HM47</accession>
<organism evidence="4 5">
    <name type="scientific">Tenebrio molitor</name>
    <name type="common">Yellow mealworm beetle</name>
    <dbReference type="NCBI Taxonomy" id="7067"/>
    <lineage>
        <taxon>Eukaryota</taxon>
        <taxon>Metazoa</taxon>
        <taxon>Ecdysozoa</taxon>
        <taxon>Arthropoda</taxon>
        <taxon>Hexapoda</taxon>
        <taxon>Insecta</taxon>
        <taxon>Pterygota</taxon>
        <taxon>Neoptera</taxon>
        <taxon>Endopterygota</taxon>
        <taxon>Coleoptera</taxon>
        <taxon>Polyphaga</taxon>
        <taxon>Cucujiformia</taxon>
        <taxon>Tenebrionidae</taxon>
        <taxon>Tenebrio</taxon>
    </lineage>
</organism>
<evidence type="ECO:0000259" key="3">
    <source>
        <dbReference type="PROSITE" id="PS50157"/>
    </source>
</evidence>
<sequence length="244" mass="26714">MGSALMDAGVPPNPVRVADHAKVIVDLGARKRRPKIMDDRDEIPLSRKKEKEGGLLKSGSALANRRGPVLRSKPMFKPGPQAGAPANEGAARVGGEPPSFQCPHCDRVLTTASGRELHVKKAHPAESQDFAQKIWSRDLKSPEKKPQSRAVTAATNASKRFADAAAFKKPAASTPRPATPSKHPPIGKVTSDHGPNRFDSDIEQQKLQNLQQKLPNLQEKLSDVHLNCQEKKRNQKPPNHHRPR</sequence>
<feature type="compositionally biased region" description="Low complexity" evidence="2">
    <location>
        <begin position="157"/>
        <end position="181"/>
    </location>
</feature>
<reference evidence="4" key="1">
    <citation type="journal article" date="2020" name="J Insects Food Feed">
        <title>The yellow mealworm (Tenebrio molitor) genome: a resource for the emerging insects as food and feed industry.</title>
        <authorList>
            <person name="Eriksson T."/>
            <person name="Andere A."/>
            <person name="Kelstrup H."/>
            <person name="Emery V."/>
            <person name="Picard C."/>
        </authorList>
    </citation>
    <scope>NUCLEOTIDE SEQUENCE</scope>
    <source>
        <strain evidence="4">Stoneville</strain>
        <tissue evidence="4">Whole head</tissue>
    </source>
</reference>
<feature type="compositionally biased region" description="Basic and acidic residues" evidence="2">
    <location>
        <begin position="190"/>
        <end position="201"/>
    </location>
</feature>
<feature type="compositionally biased region" description="Basic residues" evidence="2">
    <location>
        <begin position="233"/>
        <end position="244"/>
    </location>
</feature>
<keyword evidence="5" id="KW-1185">Reference proteome</keyword>
<feature type="compositionally biased region" description="Basic and acidic residues" evidence="2">
    <location>
        <begin position="38"/>
        <end position="54"/>
    </location>
</feature>
<feature type="region of interest" description="Disordered" evidence="2">
    <location>
        <begin position="221"/>
        <end position="244"/>
    </location>
</feature>
<feature type="domain" description="C2H2-type" evidence="3">
    <location>
        <begin position="100"/>
        <end position="128"/>
    </location>
</feature>
<protein>
    <recommendedName>
        <fullName evidence="3">C2H2-type domain-containing protein</fullName>
    </recommendedName>
</protein>
<keyword evidence="1" id="KW-0479">Metal-binding</keyword>
<evidence type="ECO:0000256" key="2">
    <source>
        <dbReference type="SAM" id="MobiDB-lite"/>
    </source>
</evidence>
<keyword evidence="1" id="KW-0863">Zinc-finger</keyword>
<dbReference type="PROSITE" id="PS00028">
    <property type="entry name" value="ZINC_FINGER_C2H2_1"/>
    <property type="match status" value="1"/>
</dbReference>
<reference evidence="4" key="2">
    <citation type="submission" date="2021-08" db="EMBL/GenBank/DDBJ databases">
        <authorList>
            <person name="Eriksson T."/>
        </authorList>
    </citation>
    <scope>NUCLEOTIDE SEQUENCE</scope>
    <source>
        <strain evidence="4">Stoneville</strain>
        <tissue evidence="4">Whole head</tissue>
    </source>
</reference>
<dbReference type="EMBL" id="JABDTM020020639">
    <property type="protein sequence ID" value="KAH0816947.1"/>
    <property type="molecule type" value="Genomic_DNA"/>
</dbReference>
<comment type="caution">
    <text evidence="4">The sequence shown here is derived from an EMBL/GenBank/DDBJ whole genome shotgun (WGS) entry which is preliminary data.</text>
</comment>
<feature type="region of interest" description="Disordered" evidence="2">
    <location>
        <begin position="38"/>
        <end position="100"/>
    </location>
</feature>
<evidence type="ECO:0000256" key="1">
    <source>
        <dbReference type="PROSITE-ProRule" id="PRU00042"/>
    </source>
</evidence>
<dbReference type="AlphaFoldDB" id="A0A8J6HM47"/>
<gene>
    <name evidence="4" type="ORF">GEV33_005844</name>
</gene>